<dbReference type="Pfam" id="PF07042">
    <property type="entry name" value="TrfA"/>
    <property type="match status" value="1"/>
</dbReference>
<accession>Q8KTY2</accession>
<dbReference type="AlphaFoldDB" id="Q8KTY2"/>
<protein>
    <submittedName>
        <fullName evidence="1">TrfA2</fullName>
    </submittedName>
</protein>
<geneLocation type="plasmid" evidence="1">
    <name>IncP-beta plasmid pTA12</name>
</geneLocation>
<name>Q8KTY2_9PSED</name>
<sequence length="68" mass="7623">LPRTGSRTRSSWRPSGSCAVRIPPSVKKWREQVSDACDKLRNNGLVDNAWINDDLVHCKRALKPQGPP</sequence>
<feature type="non-terminal residue" evidence="1">
    <location>
        <position position="1"/>
    </location>
</feature>
<proteinExistence type="predicted"/>
<organism evidence="1">
    <name type="scientific">Pseudomonas sp. TA12</name>
    <dbReference type="NCBI Taxonomy" id="186675"/>
    <lineage>
        <taxon>Bacteria</taxon>
        <taxon>Pseudomonadati</taxon>
        <taxon>Pseudomonadota</taxon>
        <taxon>Gammaproteobacteria</taxon>
        <taxon>Pseudomonadales</taxon>
        <taxon>Pseudomonadaceae</taxon>
        <taxon>Pseudomonas</taxon>
    </lineage>
</organism>
<dbReference type="EMBL" id="AF467940">
    <property type="protein sequence ID" value="AAM34633.2"/>
    <property type="molecule type" value="Genomic_DNA"/>
</dbReference>
<evidence type="ECO:0000313" key="1">
    <source>
        <dbReference type="EMBL" id="AAM34633.2"/>
    </source>
</evidence>
<reference evidence="1" key="1">
    <citation type="journal article" date="2002" name="FEMS Microbiol. Ecol.">
        <title>Diversity of 3-chloroaniline and 3,4-dichloroaniline degrading bacteria isolated from three different soils and involvement of their plasmids in chloroaniline degradation.</title>
        <authorList>
            <person name="Dejonghe W."/>
            <person name="Goris J."/>
            <person name="Dierickx A."/>
            <person name="De Dobbeleer V."/>
            <person name="Crul K."/>
            <person name="De Vos P."/>
            <person name="Verstraete W."/>
            <person name="Top E.M."/>
        </authorList>
    </citation>
    <scope>NUCLEOTIDE SEQUENCE</scope>
    <source>
        <strain evidence="1">TA12</strain>
        <plasmid evidence="1">IncP-beta plasmid pTA12</plasmid>
    </source>
</reference>
<dbReference type="InterPro" id="IPR010751">
    <property type="entry name" value="TrfA"/>
</dbReference>
<keyword evidence="1" id="KW-0614">Plasmid</keyword>
<feature type="non-terminal residue" evidence="1">
    <location>
        <position position="68"/>
    </location>
</feature>